<dbReference type="STRING" id="318683.A0U94_06520"/>
<dbReference type="Proteomes" id="UP000075636">
    <property type="component" value="Unassembled WGS sequence"/>
</dbReference>
<dbReference type="PATRIC" id="fig|318683.6.peg.2525"/>
<organism evidence="1 2">
    <name type="scientific">Gluconobacter albidus</name>
    <dbReference type="NCBI Taxonomy" id="318683"/>
    <lineage>
        <taxon>Bacteria</taxon>
        <taxon>Pseudomonadati</taxon>
        <taxon>Pseudomonadota</taxon>
        <taxon>Alphaproteobacteria</taxon>
        <taxon>Acetobacterales</taxon>
        <taxon>Acetobacteraceae</taxon>
        <taxon>Gluconobacter</taxon>
    </lineage>
</organism>
<evidence type="ECO:0000313" key="1">
    <source>
        <dbReference type="EMBL" id="KXV46518.1"/>
    </source>
</evidence>
<protein>
    <submittedName>
        <fullName evidence="1">Uncharacterized protein</fullName>
    </submittedName>
</protein>
<dbReference type="OrthoDB" id="7279792at2"/>
<gene>
    <name evidence="1" type="ORF">AD945_12945</name>
</gene>
<comment type="caution">
    <text evidence="1">The sequence shown here is derived from an EMBL/GenBank/DDBJ whole genome shotgun (WGS) entry which is preliminary data.</text>
</comment>
<dbReference type="AlphaFoldDB" id="A0A149TFN0"/>
<dbReference type="RefSeq" id="WP_062109431.1">
    <property type="nucleotide sequence ID" value="NZ_LHZR01000112.1"/>
</dbReference>
<proteinExistence type="predicted"/>
<name>A0A149TFN0_9PROT</name>
<accession>A0A149TFN0</accession>
<evidence type="ECO:0000313" key="2">
    <source>
        <dbReference type="Proteomes" id="UP000075636"/>
    </source>
</evidence>
<dbReference type="EMBL" id="LHZR01000112">
    <property type="protein sequence ID" value="KXV46518.1"/>
    <property type="molecule type" value="Genomic_DNA"/>
</dbReference>
<sequence>MSDMLDPFQFLSELNKDIAAAGGQSRYAEQRGLSHTTVSHVRHSRRNPSKEFLAAIGFDRFPRYRPLRGGIQAPLLTSVQFFTEVNNQIRQAGGLTSFCTRHRLPIGSVSNYLNDNRRASDALLQAVGYARLTRFRRRVVRSVPA</sequence>
<reference evidence="1 2" key="1">
    <citation type="submission" date="2015-06" db="EMBL/GenBank/DDBJ databases">
        <title>Improved classification and identification of acetic acid bacteria using matrix-assisted laser desorption/ionization time-of-flight mass spectrometry; Gluconobacter nephelii and Gluconobacter uchimurae are later heterotypic synonyms of Gluconobacter japonicus and Gluconobacter oxydans, respectively.</title>
        <authorList>
            <person name="Li L."/>
            <person name="Cleenwerck I."/>
            <person name="De Vuyst L."/>
            <person name="Vandamme P."/>
        </authorList>
    </citation>
    <scope>NUCLEOTIDE SEQUENCE [LARGE SCALE GENOMIC DNA]</scope>
    <source>
        <strain evidence="1 2">LMG 1768</strain>
    </source>
</reference>